<dbReference type="Gene3D" id="2.40.420.20">
    <property type="match status" value="1"/>
</dbReference>
<dbReference type="PANTHER" id="PTHR30469:SF15">
    <property type="entry name" value="HLYD FAMILY OF SECRETION PROTEINS"/>
    <property type="match status" value="1"/>
</dbReference>
<dbReference type="InterPro" id="IPR058792">
    <property type="entry name" value="Beta-barrel_RND_2"/>
</dbReference>
<evidence type="ECO:0000256" key="1">
    <source>
        <dbReference type="ARBA" id="ARBA00009477"/>
    </source>
</evidence>
<dbReference type="Gene3D" id="2.40.30.170">
    <property type="match status" value="1"/>
</dbReference>
<dbReference type="SUPFAM" id="SSF111369">
    <property type="entry name" value="HlyD-like secretion proteins"/>
    <property type="match status" value="1"/>
</dbReference>
<dbReference type="Gene3D" id="1.10.287.470">
    <property type="entry name" value="Helix hairpin bin"/>
    <property type="match status" value="1"/>
</dbReference>
<dbReference type="Proteomes" id="UP000295662">
    <property type="component" value="Unassembled WGS sequence"/>
</dbReference>
<accession>A0A4R7S3E8</accession>
<dbReference type="InterPro" id="IPR058625">
    <property type="entry name" value="MdtA-like_BSH"/>
</dbReference>
<dbReference type="OrthoDB" id="9806939at2"/>
<comment type="similarity">
    <text evidence="1">Belongs to the membrane fusion protein (MFP) (TC 8.A.1) family.</text>
</comment>
<organism evidence="4 5">
    <name type="scientific">Prosthecobacter fusiformis</name>
    <dbReference type="NCBI Taxonomy" id="48464"/>
    <lineage>
        <taxon>Bacteria</taxon>
        <taxon>Pseudomonadati</taxon>
        <taxon>Verrucomicrobiota</taxon>
        <taxon>Verrucomicrobiia</taxon>
        <taxon>Verrucomicrobiales</taxon>
        <taxon>Verrucomicrobiaceae</taxon>
        <taxon>Prosthecobacter</taxon>
    </lineage>
</organism>
<dbReference type="NCBIfam" id="TIGR01730">
    <property type="entry name" value="RND_mfp"/>
    <property type="match status" value="1"/>
</dbReference>
<dbReference type="GO" id="GO:0015562">
    <property type="term" value="F:efflux transmembrane transporter activity"/>
    <property type="evidence" value="ECO:0007669"/>
    <property type="project" value="TreeGrafter"/>
</dbReference>
<dbReference type="Pfam" id="PF25917">
    <property type="entry name" value="BSH_RND"/>
    <property type="match status" value="1"/>
</dbReference>
<protein>
    <submittedName>
        <fullName evidence="4">Membrane fusion protein (Multidrug efflux system)</fullName>
    </submittedName>
</protein>
<dbReference type="Gene3D" id="2.40.50.100">
    <property type="match status" value="1"/>
</dbReference>
<comment type="caution">
    <text evidence="4">The sequence shown here is derived from an EMBL/GenBank/DDBJ whole genome shotgun (WGS) entry which is preliminary data.</text>
</comment>
<name>A0A4R7S3E8_9BACT</name>
<proteinExistence type="inferred from homology"/>
<evidence type="ECO:0000259" key="2">
    <source>
        <dbReference type="Pfam" id="PF25917"/>
    </source>
</evidence>
<dbReference type="EMBL" id="SOCA01000002">
    <property type="protein sequence ID" value="TDU72910.1"/>
    <property type="molecule type" value="Genomic_DNA"/>
</dbReference>
<dbReference type="FunFam" id="2.40.30.170:FF:000010">
    <property type="entry name" value="Efflux RND transporter periplasmic adaptor subunit"/>
    <property type="match status" value="1"/>
</dbReference>
<dbReference type="InterPro" id="IPR006143">
    <property type="entry name" value="RND_pump_MFP"/>
</dbReference>
<reference evidence="4 5" key="1">
    <citation type="submission" date="2019-03" db="EMBL/GenBank/DDBJ databases">
        <title>Genomic Encyclopedia of Archaeal and Bacterial Type Strains, Phase II (KMG-II): from individual species to whole genera.</title>
        <authorList>
            <person name="Goeker M."/>
        </authorList>
    </citation>
    <scope>NUCLEOTIDE SEQUENCE [LARGE SCALE GENOMIC DNA]</scope>
    <source>
        <strain evidence="4 5">ATCC 25309</strain>
    </source>
</reference>
<feature type="domain" description="CusB-like beta-barrel" evidence="3">
    <location>
        <begin position="205"/>
        <end position="278"/>
    </location>
</feature>
<dbReference type="GO" id="GO:1990281">
    <property type="term" value="C:efflux pump complex"/>
    <property type="evidence" value="ECO:0007669"/>
    <property type="project" value="TreeGrafter"/>
</dbReference>
<dbReference type="RefSeq" id="WP_133794023.1">
    <property type="nucleotide sequence ID" value="NZ_SOCA01000002.1"/>
</dbReference>
<sequence length="352" mass="37733">MSPLVPNCALNNRKPISFLPVNPVYKIITLLWMSITYSALGIELPAAKPHKGTIHRWISLPASLAAWQQVALKARVAGYVKDVSVDKGDVVSAGQTLIEIEVPELQADLISHRATVTAAEVEVKRLHEARKKSPDLILPQSVDDAEARLAIAKAGMDRAETLLQFAQIKAPFAATISDRRVDPGAYAAAGGETLLHLVDATTLRLQVPVIEMESSLIKPGQQVEARLEALSGSVVKGSISRTSTVLDPATRTLLVEADLKNEDGRLRPGMFVTARLAVEQHDGATLIPVAGLVKEKASSFVFKHVNGKAVKTAVKPGFNDGVNVELPELKADDVILLPGTIILTDGQDVTVK</sequence>
<dbReference type="PANTHER" id="PTHR30469">
    <property type="entry name" value="MULTIDRUG RESISTANCE PROTEIN MDTA"/>
    <property type="match status" value="1"/>
</dbReference>
<evidence type="ECO:0000259" key="3">
    <source>
        <dbReference type="Pfam" id="PF25954"/>
    </source>
</evidence>
<gene>
    <name evidence="4" type="ORF">EI77_01376</name>
</gene>
<evidence type="ECO:0000313" key="5">
    <source>
        <dbReference type="Proteomes" id="UP000295662"/>
    </source>
</evidence>
<dbReference type="Pfam" id="PF25954">
    <property type="entry name" value="Beta-barrel_RND_2"/>
    <property type="match status" value="1"/>
</dbReference>
<dbReference type="AlphaFoldDB" id="A0A4R7S3E8"/>
<keyword evidence="5" id="KW-1185">Reference proteome</keyword>
<feature type="domain" description="Multidrug resistance protein MdtA-like barrel-sandwich hybrid" evidence="2">
    <location>
        <begin position="69"/>
        <end position="194"/>
    </location>
</feature>
<evidence type="ECO:0000313" key="4">
    <source>
        <dbReference type="EMBL" id="TDU72910.1"/>
    </source>
</evidence>